<dbReference type="RefSeq" id="WP_136876508.1">
    <property type="nucleotide sequence ID" value="NZ_SWBO01000004.1"/>
</dbReference>
<comment type="caution">
    <text evidence="3">The sequence shown here is derived from an EMBL/GenBank/DDBJ whole genome shotgun (WGS) entry which is preliminary data.</text>
</comment>
<proteinExistence type="predicted"/>
<name>A0A4U1C7C8_9SPHI</name>
<organism evidence="3 4">
    <name type="scientific">Pedobacter cryotolerans</name>
    <dbReference type="NCBI Taxonomy" id="2571270"/>
    <lineage>
        <taxon>Bacteria</taxon>
        <taxon>Pseudomonadati</taxon>
        <taxon>Bacteroidota</taxon>
        <taxon>Sphingobacteriia</taxon>
        <taxon>Sphingobacteriales</taxon>
        <taxon>Sphingobacteriaceae</taxon>
        <taxon>Pedobacter</taxon>
    </lineage>
</organism>
<gene>
    <name evidence="3" type="ORF">FA045_08535</name>
</gene>
<evidence type="ECO:0000313" key="3">
    <source>
        <dbReference type="EMBL" id="TKC01277.1"/>
    </source>
</evidence>
<dbReference type="InterPro" id="IPR049492">
    <property type="entry name" value="BD-FAE-like_dom"/>
</dbReference>
<evidence type="ECO:0000313" key="4">
    <source>
        <dbReference type="Proteomes" id="UP000310477"/>
    </source>
</evidence>
<evidence type="ECO:0000256" key="1">
    <source>
        <dbReference type="ARBA" id="ARBA00022801"/>
    </source>
</evidence>
<dbReference type="Gene3D" id="3.40.50.1820">
    <property type="entry name" value="alpha/beta hydrolase"/>
    <property type="match status" value="1"/>
</dbReference>
<keyword evidence="1 3" id="KW-0378">Hydrolase</keyword>
<accession>A0A4U1C7C8</accession>
<dbReference type="Pfam" id="PF20434">
    <property type="entry name" value="BD-FAE"/>
    <property type="match status" value="1"/>
</dbReference>
<dbReference type="PANTHER" id="PTHR48081">
    <property type="entry name" value="AB HYDROLASE SUPERFAMILY PROTEIN C4A8.06C"/>
    <property type="match status" value="1"/>
</dbReference>
<dbReference type="PANTHER" id="PTHR48081:SF33">
    <property type="entry name" value="KYNURENINE FORMAMIDASE"/>
    <property type="match status" value="1"/>
</dbReference>
<dbReference type="OrthoDB" id="9777975at2"/>
<protein>
    <submittedName>
        <fullName evidence="3">Alpha/beta hydrolase</fullName>
    </submittedName>
</protein>
<dbReference type="InterPro" id="IPR050300">
    <property type="entry name" value="GDXG_lipolytic_enzyme"/>
</dbReference>
<dbReference type="SUPFAM" id="SSF53474">
    <property type="entry name" value="alpha/beta-Hydrolases"/>
    <property type="match status" value="1"/>
</dbReference>
<reference evidence="3 4" key="1">
    <citation type="submission" date="2019-04" db="EMBL/GenBank/DDBJ databases">
        <title>Pedobacter sp. AR-2-6 sp. nov., isolated from Arctic soil.</title>
        <authorList>
            <person name="Dahal R.H."/>
            <person name="Kim D.-U."/>
        </authorList>
    </citation>
    <scope>NUCLEOTIDE SEQUENCE [LARGE SCALE GENOMIC DNA]</scope>
    <source>
        <strain evidence="3 4">AR-2-6</strain>
    </source>
</reference>
<evidence type="ECO:0000259" key="2">
    <source>
        <dbReference type="Pfam" id="PF20434"/>
    </source>
</evidence>
<sequence>MENVKGKSELFSYLTTHISNLKMLIMLLAFIGQVFTASAQIRVHKNINYTANANEAYSLNIYHQKDNLQNQDVIVFIHGGSWSSGKKETYWWLGRNLAKNNVVTAIINYPLAPNATYKEMAQASAQAVKWVQDSIATYGGNPQRIFLMGHSAGGHLAELINADPQYFKTLGINNPIKGIILNDAFGLDMEEYLSKAEKDSYYDDFVRTFSSDKKTWQMGSPLFYVNQINNPHLILYGSKTYPAIQIQSERIYKTLKEKKIPVTMHLIAGKKHVPMIAQMIWGNNKLYNYISNFLKETK</sequence>
<dbReference type="InterPro" id="IPR029058">
    <property type="entry name" value="AB_hydrolase_fold"/>
</dbReference>
<dbReference type="Proteomes" id="UP000310477">
    <property type="component" value="Unassembled WGS sequence"/>
</dbReference>
<dbReference type="GO" id="GO:0016787">
    <property type="term" value="F:hydrolase activity"/>
    <property type="evidence" value="ECO:0007669"/>
    <property type="project" value="UniProtKB-KW"/>
</dbReference>
<dbReference type="AlphaFoldDB" id="A0A4U1C7C8"/>
<feature type="domain" description="BD-FAE-like" evidence="2">
    <location>
        <begin position="59"/>
        <end position="253"/>
    </location>
</feature>
<keyword evidence="4" id="KW-1185">Reference proteome</keyword>
<dbReference type="EMBL" id="SWBO01000004">
    <property type="protein sequence ID" value="TKC01277.1"/>
    <property type="molecule type" value="Genomic_DNA"/>
</dbReference>